<dbReference type="InterPro" id="IPR017018">
    <property type="entry name" value="UCP033634"/>
</dbReference>
<dbReference type="PIRSF" id="PIRSF033634">
    <property type="entry name" value="UCP033634"/>
    <property type="match status" value="1"/>
</dbReference>
<dbReference type="Proteomes" id="UP000051888">
    <property type="component" value="Unassembled WGS sequence"/>
</dbReference>
<proteinExistence type="predicted"/>
<dbReference type="STRING" id="157838.AN964_01205"/>
<keyword evidence="2" id="KW-1185">Reference proteome</keyword>
<dbReference type="Gene3D" id="3.40.50.1820">
    <property type="entry name" value="alpha/beta hydrolase"/>
    <property type="match status" value="1"/>
</dbReference>
<evidence type="ECO:0000313" key="1">
    <source>
        <dbReference type="EMBL" id="KQL52296.1"/>
    </source>
</evidence>
<evidence type="ECO:0008006" key="3">
    <source>
        <dbReference type="Google" id="ProtNLM"/>
    </source>
</evidence>
<dbReference type="InterPro" id="IPR029058">
    <property type="entry name" value="AB_hydrolase_fold"/>
</dbReference>
<dbReference type="ESTHER" id="9baci-a0a0q3tdw1">
    <property type="family name" value="UCP033634"/>
</dbReference>
<name>A0A0Q3TDW1_9BACI</name>
<dbReference type="EMBL" id="LJJC01000004">
    <property type="protein sequence ID" value="KQL52296.1"/>
    <property type="molecule type" value="Genomic_DNA"/>
</dbReference>
<dbReference type="RefSeq" id="WP_055737977.1">
    <property type="nucleotide sequence ID" value="NZ_JAAIWL010000017.1"/>
</dbReference>
<gene>
    <name evidence="1" type="ORF">AN964_01205</name>
</gene>
<dbReference type="SUPFAM" id="SSF53474">
    <property type="entry name" value="alpha/beta-Hydrolases"/>
    <property type="match status" value="1"/>
</dbReference>
<organism evidence="1 2">
    <name type="scientific">Heyndrickxia shackletonii</name>
    <dbReference type="NCBI Taxonomy" id="157838"/>
    <lineage>
        <taxon>Bacteria</taxon>
        <taxon>Bacillati</taxon>
        <taxon>Bacillota</taxon>
        <taxon>Bacilli</taxon>
        <taxon>Bacillales</taxon>
        <taxon>Bacillaceae</taxon>
        <taxon>Heyndrickxia</taxon>
    </lineage>
</organism>
<comment type="caution">
    <text evidence="1">The sequence shown here is derived from an EMBL/GenBank/DDBJ whole genome shotgun (WGS) entry which is preliminary data.</text>
</comment>
<dbReference type="PATRIC" id="fig|157838.3.peg.261"/>
<sequence>MKQINTNIVQGYKEKDIPFSLYADENKSSNLAIFLPGGGYSVERPLFHYATKIFLNRSFDILHINYQYNDSFYDDFSNEELAEAVKYDVRTVIDKIFGDSPYENYYLVGKSLGTIAMGTELKRQIFKNAKAVWLTPLLHRDDVFNAMISSENSGLCFIGDNDYCYIEDRYNQLLKNPNILSTLFPKVNHGLEYEDDTPETIEVLKKIMKEMEQF</sequence>
<dbReference type="OrthoDB" id="1908495at2"/>
<evidence type="ECO:0000313" key="2">
    <source>
        <dbReference type="Proteomes" id="UP000051888"/>
    </source>
</evidence>
<reference evidence="1 2" key="1">
    <citation type="submission" date="2015-09" db="EMBL/GenBank/DDBJ databases">
        <title>Genome sequencing project for genomic taxonomy and phylogenomics of Bacillus-like bacteria.</title>
        <authorList>
            <person name="Liu B."/>
            <person name="Wang J."/>
            <person name="Zhu Y."/>
            <person name="Liu G."/>
            <person name="Chen Q."/>
            <person name="Chen Z."/>
            <person name="Lan J."/>
            <person name="Che J."/>
            <person name="Ge C."/>
            <person name="Shi H."/>
            <person name="Pan Z."/>
            <person name="Liu X."/>
        </authorList>
    </citation>
    <scope>NUCLEOTIDE SEQUENCE [LARGE SCALE GENOMIC DNA]</scope>
    <source>
        <strain evidence="1 2">LMG 18435</strain>
    </source>
</reference>
<protein>
    <recommendedName>
        <fullName evidence="3">Alpha/beta hydrolase</fullName>
    </recommendedName>
</protein>
<accession>A0A0Q3TDW1</accession>
<dbReference type="AlphaFoldDB" id="A0A0Q3TDW1"/>